<keyword evidence="1" id="KW-0813">Transport</keyword>
<dbReference type="PANTHER" id="PTHR42781">
    <property type="entry name" value="SPERMIDINE/PUTRESCINE IMPORT ATP-BINDING PROTEIN POTA"/>
    <property type="match status" value="1"/>
</dbReference>
<evidence type="ECO:0000256" key="3">
    <source>
        <dbReference type="ARBA" id="ARBA00022741"/>
    </source>
</evidence>
<dbReference type="KEGG" id="rsb:RS694_04160"/>
<dbReference type="GO" id="GO:0016887">
    <property type="term" value="F:ATP hydrolysis activity"/>
    <property type="evidence" value="ECO:0007669"/>
    <property type="project" value="InterPro"/>
</dbReference>
<dbReference type="Gene3D" id="3.40.50.300">
    <property type="entry name" value="P-loop containing nucleotide triphosphate hydrolases"/>
    <property type="match status" value="1"/>
</dbReference>
<keyword evidence="4 6" id="KW-0067">ATP-binding</keyword>
<dbReference type="InterPro" id="IPR003439">
    <property type="entry name" value="ABC_transporter-like_ATP-bd"/>
</dbReference>
<keyword evidence="7" id="KW-1185">Reference proteome</keyword>
<dbReference type="Proteomes" id="UP000186110">
    <property type="component" value="Chromosome"/>
</dbReference>
<dbReference type="PROSITE" id="PS50893">
    <property type="entry name" value="ABC_TRANSPORTER_2"/>
    <property type="match status" value="1"/>
</dbReference>
<dbReference type="SUPFAM" id="SSF52540">
    <property type="entry name" value="P-loop containing nucleoside triphosphate hydrolases"/>
    <property type="match status" value="1"/>
</dbReference>
<dbReference type="InterPro" id="IPR050093">
    <property type="entry name" value="ABC_SmlMolc_Importer"/>
</dbReference>
<evidence type="ECO:0000256" key="2">
    <source>
        <dbReference type="ARBA" id="ARBA00022475"/>
    </source>
</evidence>
<dbReference type="eggNOG" id="COG4136">
    <property type="taxonomic scope" value="Bacteria"/>
</dbReference>
<dbReference type="PROSITE" id="PS00211">
    <property type="entry name" value="ABC_TRANSPORTER_1"/>
    <property type="match status" value="1"/>
</dbReference>
<keyword evidence="2" id="KW-1003">Cell membrane</keyword>
<sequence>MSLQIHVHHLSTPATTLVRGLHLQIAPGTVHTLMGPSGSGKSSLLAAVCGTLPEGLRFDGEVQLEGTRIDTLPTQARRVGILFQEDLLFAHMTVGENLLFAVPAGPRAARDAQVAQALADVEMTGTTHANPATLSGGQRTRIALARALLAQPHALLLDEPFSKLDAALKDRMRALVFGLVKARNIPALLVTHDVGDVADAAHLTQLASS</sequence>
<dbReference type="InterPro" id="IPR027417">
    <property type="entry name" value="P-loop_NTPase"/>
</dbReference>
<accession>A0A1P8K727</accession>
<dbReference type="GO" id="GO:0005524">
    <property type="term" value="F:ATP binding"/>
    <property type="evidence" value="ECO:0007669"/>
    <property type="project" value="UniProtKB-KW"/>
</dbReference>
<evidence type="ECO:0000313" key="7">
    <source>
        <dbReference type="Proteomes" id="UP000186110"/>
    </source>
</evidence>
<gene>
    <name evidence="6" type="ORF">RS694_04160</name>
</gene>
<dbReference type="InterPro" id="IPR017871">
    <property type="entry name" value="ABC_transporter-like_CS"/>
</dbReference>
<organism evidence="6 7">
    <name type="scientific">Rhodoferax saidenbachensis</name>
    <dbReference type="NCBI Taxonomy" id="1484693"/>
    <lineage>
        <taxon>Bacteria</taxon>
        <taxon>Pseudomonadati</taxon>
        <taxon>Pseudomonadota</taxon>
        <taxon>Betaproteobacteria</taxon>
        <taxon>Burkholderiales</taxon>
        <taxon>Comamonadaceae</taxon>
        <taxon>Rhodoferax</taxon>
    </lineage>
</organism>
<evidence type="ECO:0000259" key="5">
    <source>
        <dbReference type="PROSITE" id="PS50893"/>
    </source>
</evidence>
<dbReference type="PANTHER" id="PTHR42781:SF4">
    <property type="entry name" value="SPERMIDINE_PUTRESCINE IMPORT ATP-BINDING PROTEIN POTA"/>
    <property type="match status" value="1"/>
</dbReference>
<feature type="domain" description="ABC transporter" evidence="5">
    <location>
        <begin position="3"/>
        <end position="206"/>
    </location>
</feature>
<evidence type="ECO:0000256" key="1">
    <source>
        <dbReference type="ARBA" id="ARBA00022448"/>
    </source>
</evidence>
<dbReference type="STRING" id="1484693.RS694_04160"/>
<reference evidence="6 7" key="1">
    <citation type="submission" date="2017-01" db="EMBL/GenBank/DDBJ databases">
        <authorList>
            <person name="Mah S.A."/>
            <person name="Swanson W.J."/>
            <person name="Moy G.W."/>
            <person name="Vacquier V.D."/>
        </authorList>
    </citation>
    <scope>NUCLEOTIDE SEQUENCE [LARGE SCALE GENOMIC DNA]</scope>
    <source>
        <strain evidence="6 7">DSM 22694</strain>
    </source>
</reference>
<evidence type="ECO:0000256" key="4">
    <source>
        <dbReference type="ARBA" id="ARBA00022840"/>
    </source>
</evidence>
<dbReference type="RefSeq" id="WP_037248430.1">
    <property type="nucleotide sequence ID" value="NZ_CP019239.1"/>
</dbReference>
<evidence type="ECO:0000313" key="6">
    <source>
        <dbReference type="EMBL" id="APW41817.1"/>
    </source>
</evidence>
<dbReference type="EMBL" id="CP019239">
    <property type="protein sequence ID" value="APW41817.1"/>
    <property type="molecule type" value="Genomic_DNA"/>
</dbReference>
<protein>
    <submittedName>
        <fullName evidence="6">ABC transporter ATP-binding protein</fullName>
    </submittedName>
</protein>
<name>A0A1P8K727_9BURK</name>
<dbReference type="AlphaFoldDB" id="A0A1P8K727"/>
<dbReference type="Pfam" id="PF00005">
    <property type="entry name" value="ABC_tran"/>
    <property type="match status" value="1"/>
</dbReference>
<dbReference type="InterPro" id="IPR003593">
    <property type="entry name" value="AAA+_ATPase"/>
</dbReference>
<proteinExistence type="predicted"/>
<dbReference type="SMART" id="SM00382">
    <property type="entry name" value="AAA"/>
    <property type="match status" value="1"/>
</dbReference>
<keyword evidence="2" id="KW-0472">Membrane</keyword>
<keyword evidence="3" id="KW-0547">Nucleotide-binding</keyword>